<proteinExistence type="predicted"/>
<accession>A0A9E6ZVE4</accession>
<evidence type="ECO:0000313" key="2">
    <source>
        <dbReference type="Proteomes" id="UP000831290"/>
    </source>
</evidence>
<dbReference type="Proteomes" id="UP000831290">
    <property type="component" value="Chromosome"/>
</dbReference>
<dbReference type="AlphaFoldDB" id="A0A9E6ZVE4"/>
<sequence>MIIEDIGKFFESNSKKLDKISNVEWKIAIKKCEKHLFFKLMNKTKYGAHTVENLGIPAKDYYLEYAYSSIIDGFWEWKDSFDLTEQLIRIIDSRISTVVKSYKNAKENDEKREEEGKYPLKTVIRSQDIENTFYNLRSEDEIDETELLAIEDDYNKIELFVNESKDDDIKTFWECAKEGYKRAEIAEIMEVTPKQLDKIKEKFLRQTRKQIEKNGN</sequence>
<keyword evidence="2" id="KW-1185">Reference proteome</keyword>
<organism evidence="1 2">
    <name type="scientific">Abyssalbus ytuae</name>
    <dbReference type="NCBI Taxonomy" id="2926907"/>
    <lineage>
        <taxon>Bacteria</taxon>
        <taxon>Pseudomonadati</taxon>
        <taxon>Bacteroidota</taxon>
        <taxon>Flavobacteriia</taxon>
        <taxon>Flavobacteriales</taxon>
        <taxon>Flavobacteriaceae</taxon>
        <taxon>Abyssalbus</taxon>
    </lineage>
</organism>
<name>A0A9E6ZVE4_9FLAO</name>
<reference evidence="1" key="1">
    <citation type="submission" date="2022-03" db="EMBL/GenBank/DDBJ databases">
        <title>Description of Abyssus ytuae gen. nov., sp. nov., a novel member of the family Flavobacteriaceae isolated from the sediment of Mariana Trench.</title>
        <authorList>
            <person name="Zhang J."/>
            <person name="Xu X."/>
        </authorList>
    </citation>
    <scope>NUCLEOTIDE SEQUENCE</scope>
    <source>
        <strain evidence="1">MT3330</strain>
    </source>
</reference>
<gene>
    <name evidence="1" type="ORF">MQE35_17435</name>
</gene>
<dbReference type="KEGG" id="fbm:MQE35_17435"/>
<dbReference type="RefSeq" id="WP_255843007.1">
    <property type="nucleotide sequence ID" value="NZ_CP094358.1"/>
</dbReference>
<protein>
    <submittedName>
        <fullName evidence="1">Uncharacterized protein</fullName>
    </submittedName>
</protein>
<dbReference type="EMBL" id="CP094358">
    <property type="protein sequence ID" value="UOB17506.1"/>
    <property type="molecule type" value="Genomic_DNA"/>
</dbReference>
<evidence type="ECO:0000313" key="1">
    <source>
        <dbReference type="EMBL" id="UOB17506.1"/>
    </source>
</evidence>